<keyword evidence="6" id="KW-1133">Transmembrane helix</keyword>
<comment type="similarity">
    <text evidence="2">Belongs to the cytochrome c oxidase VIIa family.</text>
</comment>
<name>U5EEP4_9DIPT</name>
<dbReference type="EMBL" id="GANO01004230">
    <property type="protein sequence ID" value="JAB55641.1"/>
    <property type="molecule type" value="mRNA"/>
</dbReference>
<keyword evidence="6" id="KW-0812">Transmembrane</keyword>
<protein>
    <submittedName>
        <fullName evidence="7">Putative cytochrome c oxidase subunit viia</fullName>
    </submittedName>
</protein>
<dbReference type="Gene3D" id="4.10.91.10">
    <property type="entry name" value="Cytochrome c oxidase, subunit VIIa"/>
    <property type="match status" value="1"/>
</dbReference>
<feature type="transmembrane region" description="Helical" evidence="6">
    <location>
        <begin position="42"/>
        <end position="63"/>
    </location>
</feature>
<evidence type="ECO:0000256" key="2">
    <source>
        <dbReference type="ARBA" id="ARBA00009331"/>
    </source>
</evidence>
<sequence length="72" mass="7977">GHGDHEKFISSKIPDNLRASMLKFQAKNDLPVHLKGGPFDRMLVATTFVLCGIGILGYIRLVYTMGFVKKQG</sequence>
<keyword evidence="4" id="KW-0496">Mitochondrion</keyword>
<evidence type="ECO:0000313" key="7">
    <source>
        <dbReference type="EMBL" id="JAB55641.1"/>
    </source>
</evidence>
<comment type="subcellular location">
    <subcellularLocation>
        <location evidence="1">Mitochondrion inner membrane</location>
    </subcellularLocation>
</comment>
<evidence type="ECO:0000256" key="5">
    <source>
        <dbReference type="ARBA" id="ARBA00023136"/>
    </source>
</evidence>
<evidence type="ECO:0000256" key="6">
    <source>
        <dbReference type="SAM" id="Phobius"/>
    </source>
</evidence>
<evidence type="ECO:0000256" key="1">
    <source>
        <dbReference type="ARBA" id="ARBA00004273"/>
    </source>
</evidence>
<dbReference type="GO" id="GO:0006123">
    <property type="term" value="P:mitochondrial electron transport, cytochrome c to oxygen"/>
    <property type="evidence" value="ECO:0007669"/>
    <property type="project" value="InterPro"/>
</dbReference>
<evidence type="ECO:0000256" key="3">
    <source>
        <dbReference type="ARBA" id="ARBA00022792"/>
    </source>
</evidence>
<feature type="non-terminal residue" evidence="7">
    <location>
        <position position="1"/>
    </location>
</feature>
<dbReference type="SUPFAM" id="SSF81419">
    <property type="entry name" value="Mitochondrial cytochrome c oxidase subunit VIIa"/>
    <property type="match status" value="1"/>
</dbReference>
<proteinExistence type="evidence at transcript level"/>
<evidence type="ECO:0000256" key="4">
    <source>
        <dbReference type="ARBA" id="ARBA00023128"/>
    </source>
</evidence>
<dbReference type="GO" id="GO:0045277">
    <property type="term" value="C:respiratory chain complex IV"/>
    <property type="evidence" value="ECO:0007669"/>
    <property type="project" value="InterPro"/>
</dbReference>
<keyword evidence="5 6" id="KW-0472">Membrane</keyword>
<dbReference type="GO" id="GO:0005743">
    <property type="term" value="C:mitochondrial inner membrane"/>
    <property type="evidence" value="ECO:0007669"/>
    <property type="project" value="UniProtKB-SubCell"/>
</dbReference>
<dbReference type="AlphaFoldDB" id="U5EEP4"/>
<accession>U5EEP4</accession>
<dbReference type="InterPro" id="IPR036539">
    <property type="entry name" value="Cyt_c_oxidase_su7a_sf"/>
</dbReference>
<reference evidence="7" key="1">
    <citation type="journal article" date="2014" name="Insect Biochem. Mol. Biol.">
        <title>An insight into the sialome of the frog biting fly, Corethrella appendiculata.</title>
        <authorList>
            <person name="Ribeiro J.M.C."/>
            <person name="Chagas A.C."/>
            <person name="Pham V.M."/>
            <person name="Lounibos L.P."/>
            <person name="Calvo E."/>
        </authorList>
    </citation>
    <scope>NUCLEOTIDE SEQUENCE</scope>
    <source>
        <tissue evidence="7">Salivary glands</tissue>
    </source>
</reference>
<organism evidence="7">
    <name type="scientific">Corethrella appendiculata</name>
    <dbReference type="NCBI Taxonomy" id="1370023"/>
    <lineage>
        <taxon>Eukaryota</taxon>
        <taxon>Metazoa</taxon>
        <taxon>Ecdysozoa</taxon>
        <taxon>Arthropoda</taxon>
        <taxon>Hexapoda</taxon>
        <taxon>Insecta</taxon>
        <taxon>Pterygota</taxon>
        <taxon>Neoptera</taxon>
        <taxon>Endopterygota</taxon>
        <taxon>Diptera</taxon>
        <taxon>Nematocera</taxon>
        <taxon>Culicoidea</taxon>
        <taxon>Chaoboridae</taxon>
        <taxon>Corethrella</taxon>
    </lineage>
</organism>
<keyword evidence="3" id="KW-0999">Mitochondrion inner membrane</keyword>